<dbReference type="GO" id="GO:0000976">
    <property type="term" value="F:transcription cis-regulatory region binding"/>
    <property type="evidence" value="ECO:0007669"/>
    <property type="project" value="TreeGrafter"/>
</dbReference>
<evidence type="ECO:0000259" key="3">
    <source>
        <dbReference type="PROSITE" id="PS50048"/>
    </source>
</evidence>
<evidence type="ECO:0000256" key="1">
    <source>
        <dbReference type="ARBA" id="ARBA00023242"/>
    </source>
</evidence>
<dbReference type="GO" id="GO:0008270">
    <property type="term" value="F:zinc ion binding"/>
    <property type="evidence" value="ECO:0007669"/>
    <property type="project" value="InterPro"/>
</dbReference>
<dbReference type="EMBL" id="KQ964246">
    <property type="protein sequence ID" value="KXJ96232.1"/>
    <property type="molecule type" value="Genomic_DNA"/>
</dbReference>
<gene>
    <name evidence="4" type="ORF">Micbo1qcDRAFT_231307</name>
</gene>
<organism evidence="4 5">
    <name type="scientific">Microdochium bolleyi</name>
    <dbReference type="NCBI Taxonomy" id="196109"/>
    <lineage>
        <taxon>Eukaryota</taxon>
        <taxon>Fungi</taxon>
        <taxon>Dikarya</taxon>
        <taxon>Ascomycota</taxon>
        <taxon>Pezizomycotina</taxon>
        <taxon>Sordariomycetes</taxon>
        <taxon>Xylariomycetidae</taxon>
        <taxon>Xylariales</taxon>
        <taxon>Microdochiaceae</taxon>
        <taxon>Microdochium</taxon>
    </lineage>
</organism>
<dbReference type="PANTHER" id="PTHR37534:SF2">
    <property type="entry name" value="N-ACETYLTRANSFERASE DOMAIN-CONTAINING PROTEIN"/>
    <property type="match status" value="1"/>
</dbReference>
<keyword evidence="5" id="KW-1185">Reference proteome</keyword>
<dbReference type="CDD" id="cd00067">
    <property type="entry name" value="GAL4"/>
    <property type="match status" value="1"/>
</dbReference>
<dbReference type="Pfam" id="PF00172">
    <property type="entry name" value="Zn_clus"/>
    <property type="match status" value="1"/>
</dbReference>
<evidence type="ECO:0000313" key="4">
    <source>
        <dbReference type="EMBL" id="KXJ96232.1"/>
    </source>
</evidence>
<dbReference type="Proteomes" id="UP000070501">
    <property type="component" value="Unassembled WGS sequence"/>
</dbReference>
<evidence type="ECO:0000313" key="5">
    <source>
        <dbReference type="Proteomes" id="UP000070501"/>
    </source>
</evidence>
<dbReference type="InParanoid" id="A0A136JGG1"/>
<name>A0A136JGG1_9PEZI</name>
<feature type="region of interest" description="Disordered" evidence="2">
    <location>
        <begin position="143"/>
        <end position="171"/>
    </location>
</feature>
<dbReference type="PROSITE" id="PS00463">
    <property type="entry name" value="ZN2_CY6_FUNGAL_1"/>
    <property type="match status" value="1"/>
</dbReference>
<evidence type="ECO:0000256" key="2">
    <source>
        <dbReference type="SAM" id="MobiDB-lite"/>
    </source>
</evidence>
<dbReference type="GO" id="GO:0005634">
    <property type="term" value="C:nucleus"/>
    <property type="evidence" value="ECO:0007669"/>
    <property type="project" value="TreeGrafter"/>
</dbReference>
<dbReference type="AlphaFoldDB" id="A0A136JGG1"/>
<sequence length="612" mass="67530">MATKRVRTGCLKCRVRRRKCDEGKPACQRCVAGGFECHYGTRLSFLPKNSFTLDGQSSPARPAPPPPQSYRKVQFVNNGTPSPDAAPGPASSLPGPTSPVQLQIAMEQDQHTATMQQTLLSPITGYNGPASLISMNRAIMPPPQVPRLDLGQQFPQTSFSNPSPTTQELESNTSGRYQDALDALLSLGADETDGNPAIAQAEQFHNQLSPLYFKAPPHTPEDFDRDYRLQELILTGVPSHVAPVPSLGNTLSEERVLVLLKHWRYEVAPWLDLFDLGHGFGIYVSLLASHSKIVLEALVALSSVSHDKHLDLAHASHSEEHLIPQSESSSTLTSHNDFDMSSQVKLLCIVLRSTRSAYKKDETSGTALATVLDRFRLERPMTMVGALGFQLLLRLELATALVEERALPVSLYDLCVMPTPWHKSQLAREVYCSAMQALIYCIRALALAFGEVPASTPGGMVGAWLSLIDDLNTWYTTRTQEFQSIMETSDSDDGLPTILFTSGAGGFGNQMYHTAMLLLLRHKPRTAQVTGHLKSSATSFLWHARRICGIALNNDLQECWDPCLVSSLVIAAKRMSHEDQHRTILHGLRRVQSLTKWDVSRYEAILQAEWGS</sequence>
<dbReference type="SMART" id="SM00066">
    <property type="entry name" value="GAL4"/>
    <property type="match status" value="1"/>
</dbReference>
<dbReference type="GO" id="GO:0045944">
    <property type="term" value="P:positive regulation of transcription by RNA polymerase II"/>
    <property type="evidence" value="ECO:0007669"/>
    <property type="project" value="TreeGrafter"/>
</dbReference>
<dbReference type="SUPFAM" id="SSF57701">
    <property type="entry name" value="Zn2/Cys6 DNA-binding domain"/>
    <property type="match status" value="1"/>
</dbReference>
<dbReference type="GO" id="GO:0000981">
    <property type="term" value="F:DNA-binding transcription factor activity, RNA polymerase II-specific"/>
    <property type="evidence" value="ECO:0007669"/>
    <property type="project" value="InterPro"/>
</dbReference>
<dbReference type="PANTHER" id="PTHR37534">
    <property type="entry name" value="TRANSCRIPTIONAL ACTIVATOR PROTEIN UGA3"/>
    <property type="match status" value="1"/>
</dbReference>
<feature type="region of interest" description="Disordered" evidence="2">
    <location>
        <begin position="50"/>
        <end position="98"/>
    </location>
</feature>
<dbReference type="InterPro" id="IPR001138">
    <property type="entry name" value="Zn2Cys6_DnaBD"/>
</dbReference>
<protein>
    <recommendedName>
        <fullName evidence="3">Zn(2)-C6 fungal-type domain-containing protein</fullName>
    </recommendedName>
</protein>
<dbReference type="PROSITE" id="PS50048">
    <property type="entry name" value="ZN2_CY6_FUNGAL_2"/>
    <property type="match status" value="1"/>
</dbReference>
<dbReference type="Gene3D" id="4.10.240.10">
    <property type="entry name" value="Zn(2)-C6 fungal-type DNA-binding domain"/>
    <property type="match status" value="1"/>
</dbReference>
<proteinExistence type="predicted"/>
<accession>A0A136JGG1</accession>
<reference evidence="5" key="1">
    <citation type="submission" date="2016-02" db="EMBL/GenBank/DDBJ databases">
        <title>Draft genome sequence of Microdochium bolleyi, a fungal endophyte of beachgrass.</title>
        <authorList>
            <consortium name="DOE Joint Genome Institute"/>
            <person name="David A.S."/>
            <person name="May G."/>
            <person name="Haridas S."/>
            <person name="Lim J."/>
            <person name="Wang M."/>
            <person name="Labutti K."/>
            <person name="Lipzen A."/>
            <person name="Barry K."/>
            <person name="Grigoriev I.V."/>
        </authorList>
    </citation>
    <scope>NUCLEOTIDE SEQUENCE [LARGE SCALE GENOMIC DNA]</scope>
    <source>
        <strain evidence="5">J235TASD1</strain>
    </source>
</reference>
<dbReference type="InterPro" id="IPR036864">
    <property type="entry name" value="Zn2-C6_fun-type_DNA-bd_sf"/>
</dbReference>
<feature type="domain" description="Zn(2)-C6 fungal-type" evidence="3">
    <location>
        <begin position="9"/>
        <end position="39"/>
    </location>
</feature>
<keyword evidence="1" id="KW-0539">Nucleus</keyword>
<feature type="compositionally biased region" description="Low complexity" evidence="2">
    <location>
        <begin position="79"/>
        <end position="98"/>
    </location>
</feature>
<feature type="compositionally biased region" description="Polar residues" evidence="2">
    <location>
        <begin position="153"/>
        <end position="171"/>
    </location>
</feature>
<dbReference type="OrthoDB" id="4475584at2759"/>